<dbReference type="Proteomes" id="UP000255265">
    <property type="component" value="Unassembled WGS sequence"/>
</dbReference>
<evidence type="ECO:0000313" key="1">
    <source>
        <dbReference type="EMBL" id="RDI28256.1"/>
    </source>
</evidence>
<dbReference type="EMBL" id="QQAV01000001">
    <property type="protein sequence ID" value="RDI28256.1"/>
    <property type="molecule type" value="Genomic_DNA"/>
</dbReference>
<keyword evidence="2" id="KW-1185">Reference proteome</keyword>
<protein>
    <submittedName>
        <fullName evidence="1">Uncharacterized protein</fullName>
    </submittedName>
</protein>
<comment type="caution">
    <text evidence="1">The sequence shown here is derived from an EMBL/GenBank/DDBJ whole genome shotgun (WGS) entry which is preliminary data.</text>
</comment>
<organism evidence="1 2">
    <name type="scientific">Pseudacidovorax intermedius</name>
    <dbReference type="NCBI Taxonomy" id="433924"/>
    <lineage>
        <taxon>Bacteria</taxon>
        <taxon>Pseudomonadati</taxon>
        <taxon>Pseudomonadota</taxon>
        <taxon>Betaproteobacteria</taxon>
        <taxon>Burkholderiales</taxon>
        <taxon>Comamonadaceae</taxon>
        <taxon>Pseudacidovorax</taxon>
    </lineage>
</organism>
<dbReference type="AlphaFoldDB" id="A0A370FKS0"/>
<accession>A0A370FKS0</accession>
<dbReference type="OrthoDB" id="8477882at2"/>
<dbReference type="RefSeq" id="WP_147284300.1">
    <property type="nucleotide sequence ID" value="NZ_QQAV01000001.1"/>
</dbReference>
<reference evidence="1 2" key="1">
    <citation type="submission" date="2018-07" db="EMBL/GenBank/DDBJ databases">
        <title>Genomic Encyclopedia of Type Strains, Phase IV (KMG-IV): sequencing the most valuable type-strain genomes for metagenomic binning, comparative biology and taxonomic classification.</title>
        <authorList>
            <person name="Goeker M."/>
        </authorList>
    </citation>
    <scope>NUCLEOTIDE SEQUENCE [LARGE SCALE GENOMIC DNA]</scope>
    <source>
        <strain evidence="1 2">DSM 21352</strain>
    </source>
</reference>
<name>A0A370FKS0_9BURK</name>
<proteinExistence type="predicted"/>
<sequence>MKRSLDISIEGDFIHSFLYSGTLFLVGADSVVRTYNWETLISETVGKQLRDSGNVFEVIKFLVDSRYFYDTMRDVVQTLQLVIDAKDLQRSFVGELKLAGWPADIYVYANRFYTADERGVVQTQFSYENKLLDDSRQITLTEDRAYSISPNDFNRVAIAAGPNGIFTAAPPTSGRMRSDDLNQILEIESYDCEWMNQVLVANTASGPHAATFHQIPRVPDEPSYEFWQIYKALRHSGPKVSAKLGRNGNDIVYAWLGVTKLFQVTGDGCLEISQLAASGSEAPSIESLGSNSVHRVVAGGFLDKLFSVRSASFGSVAEAGESLFVLSESGMERVAIKPVSWRVFPRAKNYVNHLHVISDDMLKIYAYLPPENSGKADLFGADAGNSDVQD</sequence>
<gene>
    <name evidence="1" type="ORF">DFR41_1018</name>
</gene>
<evidence type="ECO:0000313" key="2">
    <source>
        <dbReference type="Proteomes" id="UP000255265"/>
    </source>
</evidence>